<reference evidence="3" key="1">
    <citation type="submission" date="2025-08" db="UniProtKB">
        <authorList>
            <consortium name="RefSeq"/>
        </authorList>
    </citation>
    <scope>IDENTIFICATION</scope>
</reference>
<sequence length="281" mass="31594">MTRDADRIQRRYPAGPEANPYPRATDVSEAATRKSSLEEEHFARNILLFPERRFPRFRSASYNRSGNLGTGVIQRKTRTYHEEAAEDTLSERPFSSETRPIHARDIKDRSVARKTGIRASIEEYLRNYIDGVHRSPGEDEAEVRSRDAASEITDVFASLDIEPLKVLYEDLWRREKQDEARVEDTEGSAGKDDGEGSNVARIESVFDGIQRDKTWGGEKVEEPENDGSLVGVACSKQSAATSCEDDAFIKTGLNVIPNKGAAGDKLSRILRSEYLRKDLLL</sequence>
<dbReference type="RefSeq" id="XP_014485604.1">
    <property type="nucleotide sequence ID" value="XM_014630118.1"/>
</dbReference>
<accession>A0A6P3Y6A3</accession>
<evidence type="ECO:0000313" key="3">
    <source>
        <dbReference type="RefSeq" id="XP_014485604.1"/>
    </source>
</evidence>
<feature type="region of interest" description="Disordered" evidence="1">
    <location>
        <begin position="65"/>
        <end position="99"/>
    </location>
</feature>
<evidence type="ECO:0000256" key="1">
    <source>
        <dbReference type="SAM" id="MobiDB-lite"/>
    </source>
</evidence>
<keyword evidence="2" id="KW-1185">Reference proteome</keyword>
<feature type="region of interest" description="Disordered" evidence="1">
    <location>
        <begin position="1"/>
        <end position="37"/>
    </location>
</feature>
<dbReference type="KEGG" id="dqu:106750059"/>
<dbReference type="AlphaFoldDB" id="A0A6P3Y6A3"/>
<feature type="compositionally biased region" description="Basic and acidic residues" evidence="1">
    <location>
        <begin position="177"/>
        <end position="194"/>
    </location>
</feature>
<evidence type="ECO:0000313" key="2">
    <source>
        <dbReference type="Proteomes" id="UP000515204"/>
    </source>
</evidence>
<protein>
    <submittedName>
        <fullName evidence="3">Uncharacterized protein LOC106750059</fullName>
    </submittedName>
</protein>
<name>A0A6P3Y6A3_DINQU</name>
<feature type="region of interest" description="Disordered" evidence="1">
    <location>
        <begin position="177"/>
        <end position="197"/>
    </location>
</feature>
<dbReference type="OrthoDB" id="7542921at2759"/>
<proteinExistence type="predicted"/>
<organism evidence="2 3">
    <name type="scientific">Dinoponera quadriceps</name>
    <name type="common">South American ant</name>
    <dbReference type="NCBI Taxonomy" id="609295"/>
    <lineage>
        <taxon>Eukaryota</taxon>
        <taxon>Metazoa</taxon>
        <taxon>Ecdysozoa</taxon>
        <taxon>Arthropoda</taxon>
        <taxon>Hexapoda</taxon>
        <taxon>Insecta</taxon>
        <taxon>Pterygota</taxon>
        <taxon>Neoptera</taxon>
        <taxon>Endopterygota</taxon>
        <taxon>Hymenoptera</taxon>
        <taxon>Apocrita</taxon>
        <taxon>Aculeata</taxon>
        <taxon>Formicoidea</taxon>
        <taxon>Formicidae</taxon>
        <taxon>Ponerinae</taxon>
        <taxon>Ponerini</taxon>
        <taxon>Dinoponera</taxon>
    </lineage>
</organism>
<gene>
    <name evidence="3" type="primary">LOC106750059</name>
</gene>
<dbReference type="GeneID" id="106750059"/>
<dbReference type="Proteomes" id="UP000515204">
    <property type="component" value="Unplaced"/>
</dbReference>